<dbReference type="Proteomes" id="UP001159363">
    <property type="component" value="Chromosome 4"/>
</dbReference>
<dbReference type="PANTHER" id="PTHR45749:SF21">
    <property type="entry name" value="DUF4371 DOMAIN-CONTAINING PROTEIN"/>
    <property type="match status" value="1"/>
</dbReference>
<reference evidence="1 2" key="1">
    <citation type="submission" date="2023-02" db="EMBL/GenBank/DDBJ databases">
        <title>LHISI_Scaffold_Assembly.</title>
        <authorList>
            <person name="Stuart O.P."/>
            <person name="Cleave R."/>
            <person name="Magrath M.J.L."/>
            <person name="Mikheyev A.S."/>
        </authorList>
    </citation>
    <scope>NUCLEOTIDE SEQUENCE [LARGE SCALE GENOMIC DNA]</scope>
    <source>
        <strain evidence="1">Daus_M_001</strain>
        <tissue evidence="1">Leg muscle</tissue>
    </source>
</reference>
<proteinExistence type="predicted"/>
<evidence type="ECO:0000313" key="2">
    <source>
        <dbReference type="Proteomes" id="UP001159363"/>
    </source>
</evidence>
<dbReference type="EMBL" id="JARBHB010000005">
    <property type="protein sequence ID" value="KAJ8883429.1"/>
    <property type="molecule type" value="Genomic_DNA"/>
</dbReference>
<gene>
    <name evidence="1" type="ORF">PR048_015272</name>
</gene>
<keyword evidence="2" id="KW-1185">Reference proteome</keyword>
<dbReference type="PANTHER" id="PTHR45749">
    <property type="match status" value="1"/>
</dbReference>
<evidence type="ECO:0008006" key="3">
    <source>
        <dbReference type="Google" id="ProtNLM"/>
    </source>
</evidence>
<accession>A0ABQ9HGL8</accession>
<evidence type="ECO:0000313" key="1">
    <source>
        <dbReference type="EMBL" id="KAJ8883429.1"/>
    </source>
</evidence>
<name>A0ABQ9HGL8_9NEOP</name>
<sequence length="123" mass="13569">MGCSYLKHLNIGKNAHYTSERIMQELLDVLASAISSDNCRSIHSADYFSVLCDETTDIAVWNQLKKEVRVSFISTCRSDGAAVMIGKYKGVAKLLKDKTDGIMLNCHCINHKLDLVSSQAAAE</sequence>
<protein>
    <recommendedName>
        <fullName evidence="3">DUF4371 domain-containing protein</fullName>
    </recommendedName>
</protein>
<organism evidence="1 2">
    <name type="scientific">Dryococelus australis</name>
    <dbReference type="NCBI Taxonomy" id="614101"/>
    <lineage>
        <taxon>Eukaryota</taxon>
        <taxon>Metazoa</taxon>
        <taxon>Ecdysozoa</taxon>
        <taxon>Arthropoda</taxon>
        <taxon>Hexapoda</taxon>
        <taxon>Insecta</taxon>
        <taxon>Pterygota</taxon>
        <taxon>Neoptera</taxon>
        <taxon>Polyneoptera</taxon>
        <taxon>Phasmatodea</taxon>
        <taxon>Verophasmatodea</taxon>
        <taxon>Anareolatae</taxon>
        <taxon>Phasmatidae</taxon>
        <taxon>Eurycanthinae</taxon>
        <taxon>Dryococelus</taxon>
    </lineage>
</organism>
<feature type="non-terminal residue" evidence="1">
    <location>
        <position position="123"/>
    </location>
</feature>
<comment type="caution">
    <text evidence="1">The sequence shown here is derived from an EMBL/GenBank/DDBJ whole genome shotgun (WGS) entry which is preliminary data.</text>
</comment>